<dbReference type="Pfam" id="PF25984">
    <property type="entry name" value="BSH_YknX"/>
    <property type="match status" value="1"/>
</dbReference>
<sequence length="568" mass="60501">MAEVKDLENMEQETTAPAMAEPRAEDGASGGGTRVDLRSRWRAIPRKKRRRVIRLGVILLVLLVIAAILLKLLGGGSGGGESQVVTDVVQYGAITSTVEGSGLTRAKSSETITITTAGTVTDVLVTEGQQVTAGTPLFTIDSPAAESAVQKARSDVEGYEKQLSQAQKDIAGLNLSAPYPGKLMKTVTLNPGDPISKGSTVAELNDDTRLRLEQYYSYAYAGDLYAGQTVNVSIPSLMTSIPGTVEAVHMVSRITPEGSELFSADILVENDGALTAEMAASATVTVNGETVYPYEAGKLEYYRTSELKSTVDGTVISSNLVDYLQVTPGQVLVRIDGEESESQMFTIQQNLDTAREELQTAEKNLANCKAVAPIDGMVIGLTIQPGDEIPANTTVVTVSDTSTVVISANVDERNISYIKPGMSVELDQWGTPAFGTVETVSLSSTVNNGVATYPITISADNAEGTLQVNSYVNYTITASENDNCLVLPLQCVRTVSQEDGTTVNVVFVESSQRPENAIDTPSLTEEIPDGFWAVPVEIGISDNFNVEIKSGVEEGTVVFTQIQSLNGW</sequence>
<evidence type="ECO:0000313" key="7">
    <source>
        <dbReference type="EMBL" id="HJB12795.1"/>
    </source>
</evidence>
<dbReference type="PANTHER" id="PTHR32347:SF23">
    <property type="entry name" value="BLL5650 PROTEIN"/>
    <property type="match status" value="1"/>
</dbReference>
<feature type="coiled-coil region" evidence="3">
    <location>
        <begin position="344"/>
        <end position="371"/>
    </location>
</feature>
<dbReference type="EMBL" id="DWZJ01000029">
    <property type="protein sequence ID" value="HJB12795.1"/>
    <property type="molecule type" value="Genomic_DNA"/>
</dbReference>
<evidence type="ECO:0000259" key="6">
    <source>
        <dbReference type="Pfam" id="PF25984"/>
    </source>
</evidence>
<dbReference type="Gene3D" id="2.40.30.170">
    <property type="match status" value="1"/>
</dbReference>
<evidence type="ECO:0000256" key="3">
    <source>
        <dbReference type="SAM" id="Coils"/>
    </source>
</evidence>
<feature type="domain" description="YknX-like barrel-sandwich hybrid" evidence="6">
    <location>
        <begin position="116"/>
        <end position="319"/>
    </location>
</feature>
<dbReference type="AlphaFoldDB" id="A0A9D2LHU4"/>
<evidence type="ECO:0000256" key="2">
    <source>
        <dbReference type="ARBA" id="ARBA00023054"/>
    </source>
</evidence>
<evidence type="ECO:0000256" key="4">
    <source>
        <dbReference type="SAM" id="MobiDB-lite"/>
    </source>
</evidence>
<gene>
    <name evidence="7" type="ORF">H9787_03705</name>
</gene>
<keyword evidence="5" id="KW-1133">Transmembrane helix</keyword>
<feature type="region of interest" description="Disordered" evidence="4">
    <location>
        <begin position="1"/>
        <end position="33"/>
    </location>
</feature>
<comment type="caution">
    <text evidence="7">The sequence shown here is derived from an EMBL/GenBank/DDBJ whole genome shotgun (WGS) entry which is preliminary data.</text>
</comment>
<keyword evidence="2 3" id="KW-0175">Coiled coil</keyword>
<dbReference type="InterPro" id="IPR058639">
    <property type="entry name" value="BSH_YknX-like"/>
</dbReference>
<keyword evidence="5" id="KW-0472">Membrane</keyword>
<comment type="subcellular location">
    <subcellularLocation>
        <location evidence="1">Cell envelope</location>
    </subcellularLocation>
</comment>
<proteinExistence type="predicted"/>
<evidence type="ECO:0000313" key="8">
    <source>
        <dbReference type="Proteomes" id="UP000823824"/>
    </source>
</evidence>
<organism evidence="7 8">
    <name type="scientific">Candidatus Oscillibacter excrementigallinarum</name>
    <dbReference type="NCBI Taxonomy" id="2838716"/>
    <lineage>
        <taxon>Bacteria</taxon>
        <taxon>Bacillati</taxon>
        <taxon>Bacillota</taxon>
        <taxon>Clostridia</taxon>
        <taxon>Eubacteriales</taxon>
        <taxon>Oscillospiraceae</taxon>
        <taxon>Oscillibacter</taxon>
    </lineage>
</organism>
<reference evidence="7" key="1">
    <citation type="journal article" date="2021" name="PeerJ">
        <title>Extensive microbial diversity within the chicken gut microbiome revealed by metagenomics and culture.</title>
        <authorList>
            <person name="Gilroy R."/>
            <person name="Ravi A."/>
            <person name="Getino M."/>
            <person name="Pursley I."/>
            <person name="Horton D.L."/>
            <person name="Alikhan N.F."/>
            <person name="Baker D."/>
            <person name="Gharbi K."/>
            <person name="Hall N."/>
            <person name="Watson M."/>
            <person name="Adriaenssens E.M."/>
            <person name="Foster-Nyarko E."/>
            <person name="Jarju S."/>
            <person name="Secka A."/>
            <person name="Antonio M."/>
            <person name="Oren A."/>
            <person name="Chaudhuri R.R."/>
            <person name="La Ragione R."/>
            <person name="Hildebrand F."/>
            <person name="Pallen M.J."/>
        </authorList>
    </citation>
    <scope>NUCLEOTIDE SEQUENCE</scope>
    <source>
        <strain evidence="7">ChiBcec18-1249</strain>
    </source>
</reference>
<accession>A0A9D2LHU4</accession>
<feature type="coiled-coil region" evidence="3">
    <location>
        <begin position="149"/>
        <end position="176"/>
    </location>
</feature>
<dbReference type="GO" id="GO:0030313">
    <property type="term" value="C:cell envelope"/>
    <property type="evidence" value="ECO:0007669"/>
    <property type="project" value="UniProtKB-SubCell"/>
</dbReference>
<dbReference type="Gene3D" id="2.40.420.20">
    <property type="match status" value="1"/>
</dbReference>
<protein>
    <submittedName>
        <fullName evidence="7">HlyD family efflux transporter periplasmic adaptor subunit</fullName>
    </submittedName>
</protein>
<name>A0A9D2LHU4_9FIRM</name>
<feature type="transmembrane region" description="Helical" evidence="5">
    <location>
        <begin position="52"/>
        <end position="73"/>
    </location>
</feature>
<dbReference type="Gene3D" id="2.40.50.100">
    <property type="match status" value="2"/>
</dbReference>
<dbReference type="PANTHER" id="PTHR32347">
    <property type="entry name" value="EFFLUX SYSTEM COMPONENT YKNX-RELATED"/>
    <property type="match status" value="1"/>
</dbReference>
<dbReference type="Gene3D" id="1.10.287.470">
    <property type="entry name" value="Helix hairpin bin"/>
    <property type="match status" value="2"/>
</dbReference>
<evidence type="ECO:0000256" key="1">
    <source>
        <dbReference type="ARBA" id="ARBA00004196"/>
    </source>
</evidence>
<dbReference type="SUPFAM" id="SSF111369">
    <property type="entry name" value="HlyD-like secretion proteins"/>
    <property type="match status" value="2"/>
</dbReference>
<evidence type="ECO:0000256" key="5">
    <source>
        <dbReference type="SAM" id="Phobius"/>
    </source>
</evidence>
<dbReference type="Proteomes" id="UP000823824">
    <property type="component" value="Unassembled WGS sequence"/>
</dbReference>
<keyword evidence="5" id="KW-0812">Transmembrane</keyword>
<reference evidence="7" key="2">
    <citation type="submission" date="2021-04" db="EMBL/GenBank/DDBJ databases">
        <authorList>
            <person name="Gilroy R."/>
        </authorList>
    </citation>
    <scope>NUCLEOTIDE SEQUENCE</scope>
    <source>
        <strain evidence="7">ChiBcec18-1249</strain>
    </source>
</reference>
<dbReference type="InterPro" id="IPR050465">
    <property type="entry name" value="UPF0194_transport"/>
</dbReference>